<accession>A0AAW1YM03</accession>
<gene>
    <name evidence="1" type="ORF">M0R45_005218</name>
</gene>
<dbReference type="Gene3D" id="3.30.1370.10">
    <property type="entry name" value="K Homology domain, type 1"/>
    <property type="match status" value="1"/>
</dbReference>
<dbReference type="AlphaFoldDB" id="A0AAW1YM03"/>
<sequence length="177" mass="19610">MEADSNGVPFDGVLFGRECRSSDEFSISYSRKFPKSTGKNLQRSLQMVKSTLALYGFSCELNLALKVFSGSFSDIILTGNPGLCSRFSIEPILAFSNLYYYASADTIGRGDPNSQTISTVFPTLGEVRNVIDLPVNEQEGIVICGFISRSKDSRQIVQDCIVHNMHPERWVTTSRGF</sequence>
<name>A0AAW1YM03_RUBAR</name>
<evidence type="ECO:0000313" key="2">
    <source>
        <dbReference type="Proteomes" id="UP001457282"/>
    </source>
</evidence>
<protein>
    <submittedName>
        <fullName evidence="1">Uncharacterized protein</fullName>
    </submittedName>
</protein>
<organism evidence="1 2">
    <name type="scientific">Rubus argutus</name>
    <name type="common">Southern blackberry</name>
    <dbReference type="NCBI Taxonomy" id="59490"/>
    <lineage>
        <taxon>Eukaryota</taxon>
        <taxon>Viridiplantae</taxon>
        <taxon>Streptophyta</taxon>
        <taxon>Embryophyta</taxon>
        <taxon>Tracheophyta</taxon>
        <taxon>Spermatophyta</taxon>
        <taxon>Magnoliopsida</taxon>
        <taxon>eudicotyledons</taxon>
        <taxon>Gunneridae</taxon>
        <taxon>Pentapetalae</taxon>
        <taxon>rosids</taxon>
        <taxon>fabids</taxon>
        <taxon>Rosales</taxon>
        <taxon>Rosaceae</taxon>
        <taxon>Rosoideae</taxon>
        <taxon>Rosoideae incertae sedis</taxon>
        <taxon>Rubus</taxon>
    </lineage>
</organism>
<dbReference type="EMBL" id="JBEDUW010000001">
    <property type="protein sequence ID" value="KAK9949701.1"/>
    <property type="molecule type" value="Genomic_DNA"/>
</dbReference>
<keyword evidence="2" id="KW-1185">Reference proteome</keyword>
<evidence type="ECO:0000313" key="1">
    <source>
        <dbReference type="EMBL" id="KAK9949701.1"/>
    </source>
</evidence>
<proteinExistence type="predicted"/>
<comment type="caution">
    <text evidence="1">The sequence shown here is derived from an EMBL/GenBank/DDBJ whole genome shotgun (WGS) entry which is preliminary data.</text>
</comment>
<dbReference type="InterPro" id="IPR036612">
    <property type="entry name" value="KH_dom_type_1_sf"/>
</dbReference>
<dbReference type="GO" id="GO:0003723">
    <property type="term" value="F:RNA binding"/>
    <property type="evidence" value="ECO:0007669"/>
    <property type="project" value="InterPro"/>
</dbReference>
<dbReference type="Proteomes" id="UP001457282">
    <property type="component" value="Unassembled WGS sequence"/>
</dbReference>
<reference evidence="1 2" key="1">
    <citation type="journal article" date="2023" name="G3 (Bethesda)">
        <title>A chromosome-length genome assembly and annotation of blackberry (Rubus argutus, cv. 'Hillquist').</title>
        <authorList>
            <person name="Bruna T."/>
            <person name="Aryal R."/>
            <person name="Dudchenko O."/>
            <person name="Sargent D.J."/>
            <person name="Mead D."/>
            <person name="Buti M."/>
            <person name="Cavallini A."/>
            <person name="Hytonen T."/>
            <person name="Andres J."/>
            <person name="Pham M."/>
            <person name="Weisz D."/>
            <person name="Mascagni F."/>
            <person name="Usai G."/>
            <person name="Natali L."/>
            <person name="Bassil N."/>
            <person name="Fernandez G.E."/>
            <person name="Lomsadze A."/>
            <person name="Armour M."/>
            <person name="Olukolu B."/>
            <person name="Poorten T."/>
            <person name="Britton C."/>
            <person name="Davik J."/>
            <person name="Ashrafi H."/>
            <person name="Aiden E.L."/>
            <person name="Borodovsky M."/>
            <person name="Worthington M."/>
        </authorList>
    </citation>
    <scope>NUCLEOTIDE SEQUENCE [LARGE SCALE GENOMIC DNA]</scope>
    <source>
        <strain evidence="1">PI 553951</strain>
    </source>
</reference>